<dbReference type="HOGENOM" id="CLU_182440_0_0_1"/>
<feature type="domain" description="Myb/SANT-like" evidence="1">
    <location>
        <begin position="30"/>
        <end position="96"/>
    </location>
</feature>
<reference evidence="2 3" key="1">
    <citation type="submission" date="2014-04" db="EMBL/GenBank/DDBJ databases">
        <authorList>
            <consortium name="DOE Joint Genome Institute"/>
            <person name="Kuo A."/>
            <person name="Kohler A."/>
            <person name="Jargeat P."/>
            <person name="Nagy L.G."/>
            <person name="Floudas D."/>
            <person name="Copeland A."/>
            <person name="Barry K.W."/>
            <person name="Cichocki N."/>
            <person name="Veneault-Fourrey C."/>
            <person name="LaButti K."/>
            <person name="Lindquist E.A."/>
            <person name="Lipzen A."/>
            <person name="Lundell T."/>
            <person name="Morin E."/>
            <person name="Murat C."/>
            <person name="Sun H."/>
            <person name="Tunlid A."/>
            <person name="Henrissat B."/>
            <person name="Grigoriev I.V."/>
            <person name="Hibbett D.S."/>
            <person name="Martin F."/>
            <person name="Nordberg H.P."/>
            <person name="Cantor M.N."/>
            <person name="Hua S.X."/>
        </authorList>
    </citation>
    <scope>NUCLEOTIDE SEQUENCE [LARGE SCALE GENOMIC DNA]</scope>
    <source>
        <strain evidence="2 3">Ve08.2h10</strain>
    </source>
</reference>
<accession>A0A0D0D2F2</accession>
<evidence type="ECO:0000313" key="3">
    <source>
        <dbReference type="Proteomes" id="UP000054538"/>
    </source>
</evidence>
<dbReference type="InParanoid" id="A0A0D0D2F2"/>
<keyword evidence="3" id="KW-1185">Reference proteome</keyword>
<dbReference type="Pfam" id="PF12776">
    <property type="entry name" value="Myb_DNA-bind_3"/>
    <property type="match status" value="1"/>
</dbReference>
<sequence length="98" mass="10361">MSSDSPPNVVSANVVITTSNEGTKGLKAVWTDKDNEALVSVLRIQKDAGNQAGNGWKPSVWTVAGAKLLADCSKKGGKKTSSKCSDHWTNLKSQFVAI</sequence>
<reference evidence="3" key="2">
    <citation type="submission" date="2015-01" db="EMBL/GenBank/DDBJ databases">
        <title>Evolutionary Origins and Diversification of the Mycorrhizal Mutualists.</title>
        <authorList>
            <consortium name="DOE Joint Genome Institute"/>
            <consortium name="Mycorrhizal Genomics Consortium"/>
            <person name="Kohler A."/>
            <person name="Kuo A."/>
            <person name="Nagy L.G."/>
            <person name="Floudas D."/>
            <person name="Copeland A."/>
            <person name="Barry K.W."/>
            <person name="Cichocki N."/>
            <person name="Veneault-Fourrey C."/>
            <person name="LaButti K."/>
            <person name="Lindquist E.A."/>
            <person name="Lipzen A."/>
            <person name="Lundell T."/>
            <person name="Morin E."/>
            <person name="Murat C."/>
            <person name="Riley R."/>
            <person name="Ohm R."/>
            <person name="Sun H."/>
            <person name="Tunlid A."/>
            <person name="Henrissat B."/>
            <person name="Grigoriev I.V."/>
            <person name="Hibbett D.S."/>
            <person name="Martin F."/>
        </authorList>
    </citation>
    <scope>NUCLEOTIDE SEQUENCE [LARGE SCALE GENOMIC DNA]</scope>
    <source>
        <strain evidence="3">Ve08.2h10</strain>
    </source>
</reference>
<dbReference type="InterPro" id="IPR024752">
    <property type="entry name" value="Myb/SANT-like_dom"/>
</dbReference>
<protein>
    <recommendedName>
        <fullName evidence="1">Myb/SANT-like domain-containing protein</fullName>
    </recommendedName>
</protein>
<proteinExistence type="predicted"/>
<dbReference type="AlphaFoldDB" id="A0A0D0D2F2"/>
<evidence type="ECO:0000259" key="1">
    <source>
        <dbReference type="Pfam" id="PF12776"/>
    </source>
</evidence>
<gene>
    <name evidence="2" type="ORF">PAXRUDRAFT_20245</name>
</gene>
<dbReference type="Proteomes" id="UP000054538">
    <property type="component" value="Unassembled WGS sequence"/>
</dbReference>
<name>A0A0D0D2F2_9AGAM</name>
<evidence type="ECO:0000313" key="2">
    <source>
        <dbReference type="EMBL" id="KIK74069.1"/>
    </source>
</evidence>
<organism evidence="2 3">
    <name type="scientific">Paxillus rubicundulus Ve08.2h10</name>
    <dbReference type="NCBI Taxonomy" id="930991"/>
    <lineage>
        <taxon>Eukaryota</taxon>
        <taxon>Fungi</taxon>
        <taxon>Dikarya</taxon>
        <taxon>Basidiomycota</taxon>
        <taxon>Agaricomycotina</taxon>
        <taxon>Agaricomycetes</taxon>
        <taxon>Agaricomycetidae</taxon>
        <taxon>Boletales</taxon>
        <taxon>Paxilineae</taxon>
        <taxon>Paxillaceae</taxon>
        <taxon>Paxillus</taxon>
    </lineage>
</organism>
<dbReference type="EMBL" id="KN829192">
    <property type="protein sequence ID" value="KIK74069.1"/>
    <property type="molecule type" value="Genomic_DNA"/>
</dbReference>